<sequence>MKIIALVGLFLTKMRAKMGHAESMFKLGKMHHFGQGAKASEKEALIWYKKAAGAGNVKALNNIGMILEDQGWSGHVDEDSDRNPLKWLRKGAELGDPAAMYNLARCLDNGWWTTAPATDSDDFDLWVEQNNQVVFKWYSKAADLGVVPAMCSLGYIYLRGWGVPQSDASAAHWFSLAAASGDQVALKELNALKRKKP</sequence>
<gene>
    <name evidence="1" type="ORF">PZA18_19480</name>
</gene>
<dbReference type="PANTHER" id="PTHR11102">
    <property type="entry name" value="SEL-1-LIKE PROTEIN"/>
    <property type="match status" value="1"/>
</dbReference>
<dbReference type="Gene3D" id="1.25.40.10">
    <property type="entry name" value="Tetratricopeptide repeat domain"/>
    <property type="match status" value="2"/>
</dbReference>
<dbReference type="InterPro" id="IPR011990">
    <property type="entry name" value="TPR-like_helical_dom_sf"/>
</dbReference>
<dbReference type="SUPFAM" id="SSF81901">
    <property type="entry name" value="HCP-like"/>
    <property type="match status" value="2"/>
</dbReference>
<keyword evidence="2" id="KW-1185">Reference proteome</keyword>
<reference evidence="1" key="1">
    <citation type="submission" date="2023-03" db="EMBL/GenBank/DDBJ databases">
        <title>Chitinimonas shenzhenensis gen. nov., sp. nov., a novel member of family Burkholderiaceae isolated from activated sludge collected in Shen Zhen, China.</title>
        <authorList>
            <person name="Wang X."/>
        </authorList>
    </citation>
    <scope>NUCLEOTIDE SEQUENCE</scope>
    <source>
        <strain evidence="1">DQS-5</strain>
    </source>
</reference>
<accession>A0ABT7E1N9</accession>
<dbReference type="InterPro" id="IPR006597">
    <property type="entry name" value="Sel1-like"/>
</dbReference>
<dbReference type="SMART" id="SM00671">
    <property type="entry name" value="SEL1"/>
    <property type="match status" value="3"/>
</dbReference>
<organism evidence="1 2">
    <name type="scientific">Parachitinimonas caeni</name>
    <dbReference type="NCBI Taxonomy" id="3031301"/>
    <lineage>
        <taxon>Bacteria</taxon>
        <taxon>Pseudomonadati</taxon>
        <taxon>Pseudomonadota</taxon>
        <taxon>Betaproteobacteria</taxon>
        <taxon>Neisseriales</taxon>
        <taxon>Chitinibacteraceae</taxon>
        <taxon>Parachitinimonas</taxon>
    </lineage>
</organism>
<comment type="caution">
    <text evidence="1">The sequence shown here is derived from an EMBL/GenBank/DDBJ whole genome shotgun (WGS) entry which is preliminary data.</text>
</comment>
<proteinExistence type="predicted"/>
<dbReference type="Pfam" id="PF08238">
    <property type="entry name" value="Sel1"/>
    <property type="match status" value="5"/>
</dbReference>
<name>A0ABT7E1N9_9NEIS</name>
<protein>
    <submittedName>
        <fullName evidence="1">Tetratricopeptide repeat protein</fullName>
    </submittedName>
</protein>
<evidence type="ECO:0000313" key="2">
    <source>
        <dbReference type="Proteomes" id="UP001172778"/>
    </source>
</evidence>
<dbReference type="EMBL" id="JARRAF010000034">
    <property type="protein sequence ID" value="MDK2126230.1"/>
    <property type="molecule type" value="Genomic_DNA"/>
</dbReference>
<evidence type="ECO:0000313" key="1">
    <source>
        <dbReference type="EMBL" id="MDK2126230.1"/>
    </source>
</evidence>
<dbReference type="RefSeq" id="WP_284102550.1">
    <property type="nucleotide sequence ID" value="NZ_JARRAF010000034.1"/>
</dbReference>
<dbReference type="InterPro" id="IPR050767">
    <property type="entry name" value="Sel1_AlgK"/>
</dbReference>
<dbReference type="PANTHER" id="PTHR11102:SF160">
    <property type="entry name" value="ERAD-ASSOCIATED E3 UBIQUITIN-PROTEIN LIGASE COMPONENT HRD3"/>
    <property type="match status" value="1"/>
</dbReference>
<dbReference type="Proteomes" id="UP001172778">
    <property type="component" value="Unassembled WGS sequence"/>
</dbReference>